<gene>
    <name evidence="1" type="ORF">RRF57_007703</name>
</gene>
<dbReference type="EMBL" id="JAWHQM010000022">
    <property type="protein sequence ID" value="KAK5631989.1"/>
    <property type="molecule type" value="Genomic_DNA"/>
</dbReference>
<accession>A0AAN7UQW6</accession>
<reference evidence="1 2" key="1">
    <citation type="submission" date="2023-10" db="EMBL/GenBank/DDBJ databases">
        <title>Draft genome sequence of Xylaria bambusicola isolate GMP-LS, the root and basal stem rot pathogen of sugarcane in Indonesia.</title>
        <authorList>
            <person name="Selvaraj P."/>
            <person name="Muralishankar V."/>
            <person name="Muruganantham S."/>
            <person name="Sp S."/>
            <person name="Haryani S."/>
            <person name="Lau K.J.X."/>
            <person name="Naqvi N.I."/>
        </authorList>
    </citation>
    <scope>NUCLEOTIDE SEQUENCE [LARGE SCALE GENOMIC DNA]</scope>
    <source>
        <strain evidence="1">GMP-LS</strain>
    </source>
</reference>
<dbReference type="AlphaFoldDB" id="A0AAN7UQW6"/>
<keyword evidence="2" id="KW-1185">Reference proteome</keyword>
<name>A0AAN7UQW6_9PEZI</name>
<evidence type="ECO:0000313" key="2">
    <source>
        <dbReference type="Proteomes" id="UP001305414"/>
    </source>
</evidence>
<comment type="caution">
    <text evidence="1">The sequence shown here is derived from an EMBL/GenBank/DDBJ whole genome shotgun (WGS) entry which is preliminary data.</text>
</comment>
<proteinExistence type="predicted"/>
<organism evidence="1 2">
    <name type="scientific">Xylaria bambusicola</name>
    <dbReference type="NCBI Taxonomy" id="326684"/>
    <lineage>
        <taxon>Eukaryota</taxon>
        <taxon>Fungi</taxon>
        <taxon>Dikarya</taxon>
        <taxon>Ascomycota</taxon>
        <taxon>Pezizomycotina</taxon>
        <taxon>Sordariomycetes</taxon>
        <taxon>Xylariomycetidae</taxon>
        <taxon>Xylariales</taxon>
        <taxon>Xylariaceae</taxon>
        <taxon>Xylaria</taxon>
    </lineage>
</organism>
<evidence type="ECO:0000313" key="1">
    <source>
        <dbReference type="EMBL" id="KAK5631989.1"/>
    </source>
</evidence>
<protein>
    <submittedName>
        <fullName evidence="1">Uncharacterized protein</fullName>
    </submittedName>
</protein>
<sequence length="77" mass="9032">MYSLGNLNEDATAFIFIHVRAKLDIVEEIHAWQSVWSHFYVVVCLVFEEVLHLHNVGVLQTITPEIIQNMDLKWYCT</sequence>
<dbReference type="Proteomes" id="UP001305414">
    <property type="component" value="Unassembled WGS sequence"/>
</dbReference>